<dbReference type="EMBL" id="GIFC01004701">
    <property type="protein sequence ID" value="MXU86784.1"/>
    <property type="molecule type" value="Transcribed_RNA"/>
</dbReference>
<reference evidence="2" key="1">
    <citation type="submission" date="2019-12" db="EMBL/GenBank/DDBJ databases">
        <title>An insight into the sialome of adult female Ixodes ricinus ticks feeding for 6 days.</title>
        <authorList>
            <person name="Perner J."/>
            <person name="Ribeiro J.M.C."/>
        </authorList>
    </citation>
    <scope>NUCLEOTIDE SEQUENCE</scope>
    <source>
        <strain evidence="2">Semi-engorged</strain>
        <tissue evidence="2">Salivary glands</tissue>
    </source>
</reference>
<name>A0A6B0UCA6_IXORI</name>
<keyword evidence="1" id="KW-0812">Transmembrane</keyword>
<organism evidence="2">
    <name type="scientific">Ixodes ricinus</name>
    <name type="common">Common tick</name>
    <name type="synonym">Acarus ricinus</name>
    <dbReference type="NCBI Taxonomy" id="34613"/>
    <lineage>
        <taxon>Eukaryota</taxon>
        <taxon>Metazoa</taxon>
        <taxon>Ecdysozoa</taxon>
        <taxon>Arthropoda</taxon>
        <taxon>Chelicerata</taxon>
        <taxon>Arachnida</taxon>
        <taxon>Acari</taxon>
        <taxon>Parasitiformes</taxon>
        <taxon>Ixodida</taxon>
        <taxon>Ixodoidea</taxon>
        <taxon>Ixodidae</taxon>
        <taxon>Ixodinae</taxon>
        <taxon>Ixodes</taxon>
    </lineage>
</organism>
<evidence type="ECO:0000313" key="2">
    <source>
        <dbReference type="EMBL" id="MXU86784.1"/>
    </source>
</evidence>
<dbReference type="AlphaFoldDB" id="A0A6B0UCA6"/>
<proteinExistence type="predicted"/>
<keyword evidence="1" id="KW-1133">Transmembrane helix</keyword>
<keyword evidence="1" id="KW-0472">Membrane</keyword>
<evidence type="ECO:0000256" key="1">
    <source>
        <dbReference type="SAM" id="Phobius"/>
    </source>
</evidence>
<sequence length="93" mass="10316">MGCILWGVYIFHTFCIFLGTILGGRLNKSALARTRVKKDVAMGFLLRDMHVPQILGNVFGTDESNKEDMEVVLKKSSNLVGSSVRAVFRVIAK</sequence>
<protein>
    <submittedName>
        <fullName evidence="2">Putative secreted protein</fullName>
    </submittedName>
</protein>
<feature type="transmembrane region" description="Helical" evidence="1">
    <location>
        <begin position="6"/>
        <end position="26"/>
    </location>
</feature>
<accession>A0A6B0UCA6</accession>